<proteinExistence type="predicted"/>
<evidence type="ECO:0000313" key="2">
    <source>
        <dbReference type="Proteomes" id="UP001379533"/>
    </source>
</evidence>
<reference evidence="1 2" key="1">
    <citation type="submission" date="2021-12" db="EMBL/GenBank/DDBJ databases">
        <title>Discovery of the Pendulisporaceae a myxobacterial family with distinct sporulation behavior and unique specialized metabolism.</title>
        <authorList>
            <person name="Garcia R."/>
            <person name="Popoff A."/>
            <person name="Bader C.D."/>
            <person name="Loehr J."/>
            <person name="Walesch S."/>
            <person name="Walt C."/>
            <person name="Boldt J."/>
            <person name="Bunk B."/>
            <person name="Haeckl F.J.F.P.J."/>
            <person name="Gunesch A.P."/>
            <person name="Birkelbach J."/>
            <person name="Nuebel U."/>
            <person name="Pietschmann T."/>
            <person name="Bach T."/>
            <person name="Mueller R."/>
        </authorList>
    </citation>
    <scope>NUCLEOTIDE SEQUENCE [LARGE SCALE GENOMIC DNA]</scope>
    <source>
        <strain evidence="1 2">MSr12523</strain>
    </source>
</reference>
<evidence type="ECO:0000313" key="1">
    <source>
        <dbReference type="EMBL" id="WXA94530.1"/>
    </source>
</evidence>
<accession>A0ABZ2K766</accession>
<sequence>MLDRKHWPALLERVANRIAEAERELGTERMRVEVYDESYDLVIRVPRVLVNGSKAKLGDC</sequence>
<dbReference type="Proteomes" id="UP001379533">
    <property type="component" value="Chromosome"/>
</dbReference>
<name>A0ABZ2K766_9BACT</name>
<protein>
    <submittedName>
        <fullName evidence="1">Uncharacterized protein</fullName>
    </submittedName>
</protein>
<keyword evidence="2" id="KW-1185">Reference proteome</keyword>
<dbReference type="RefSeq" id="WP_394845139.1">
    <property type="nucleotide sequence ID" value="NZ_CP089982.1"/>
</dbReference>
<dbReference type="EMBL" id="CP089982">
    <property type="protein sequence ID" value="WXA94530.1"/>
    <property type="molecule type" value="Genomic_DNA"/>
</dbReference>
<gene>
    <name evidence="1" type="ORF">LZC95_49955</name>
</gene>
<organism evidence="1 2">
    <name type="scientific">Pendulispora brunnea</name>
    <dbReference type="NCBI Taxonomy" id="2905690"/>
    <lineage>
        <taxon>Bacteria</taxon>
        <taxon>Pseudomonadati</taxon>
        <taxon>Myxococcota</taxon>
        <taxon>Myxococcia</taxon>
        <taxon>Myxococcales</taxon>
        <taxon>Sorangiineae</taxon>
        <taxon>Pendulisporaceae</taxon>
        <taxon>Pendulispora</taxon>
    </lineage>
</organism>